<gene>
    <name evidence="1" type="ORF">ZHAS_00007688</name>
</gene>
<keyword evidence="1" id="KW-0378">Hydrolase</keyword>
<dbReference type="EMBL" id="KE525003">
    <property type="protein sequence ID" value="KFB40151.1"/>
    <property type="molecule type" value="Genomic_DNA"/>
</dbReference>
<protein>
    <submittedName>
        <fullName evidence="1 2">Zn-dependent hydrolase</fullName>
    </submittedName>
</protein>
<keyword evidence="3" id="KW-1185">Reference proteome</keyword>
<dbReference type="Proteomes" id="UP000030765">
    <property type="component" value="Unassembled WGS sequence"/>
</dbReference>
<reference evidence="2" key="2">
    <citation type="submission" date="2020-05" db="UniProtKB">
        <authorList>
            <consortium name="EnsemblMetazoa"/>
        </authorList>
    </citation>
    <scope>IDENTIFICATION</scope>
</reference>
<dbReference type="VEuPathDB" id="VectorBase:ASIC007688"/>
<organism evidence="1">
    <name type="scientific">Anopheles sinensis</name>
    <name type="common">Mosquito</name>
    <dbReference type="NCBI Taxonomy" id="74873"/>
    <lineage>
        <taxon>Eukaryota</taxon>
        <taxon>Metazoa</taxon>
        <taxon>Ecdysozoa</taxon>
        <taxon>Arthropoda</taxon>
        <taxon>Hexapoda</taxon>
        <taxon>Insecta</taxon>
        <taxon>Pterygota</taxon>
        <taxon>Neoptera</taxon>
        <taxon>Endopterygota</taxon>
        <taxon>Diptera</taxon>
        <taxon>Nematocera</taxon>
        <taxon>Culicoidea</taxon>
        <taxon>Culicidae</taxon>
        <taxon>Anophelinae</taxon>
        <taxon>Anopheles</taxon>
    </lineage>
</organism>
<dbReference type="EMBL" id="ATLV01015167">
    <property type="status" value="NOT_ANNOTATED_CDS"/>
    <property type="molecule type" value="Genomic_DNA"/>
</dbReference>
<evidence type="ECO:0000313" key="3">
    <source>
        <dbReference type="Proteomes" id="UP000030765"/>
    </source>
</evidence>
<name>A0A084VQA7_ANOSI</name>
<dbReference type="EnsemblMetazoa" id="ASIC007688-RA">
    <property type="protein sequence ID" value="ASIC007688-PA"/>
    <property type="gene ID" value="ASIC007688"/>
</dbReference>
<dbReference type="AlphaFoldDB" id="A0A084VQA7"/>
<reference evidence="1 3" key="1">
    <citation type="journal article" date="2014" name="BMC Genomics">
        <title>Genome sequence of Anopheles sinensis provides insight into genetics basis of mosquito competence for malaria parasites.</title>
        <authorList>
            <person name="Zhou D."/>
            <person name="Zhang D."/>
            <person name="Ding G."/>
            <person name="Shi L."/>
            <person name="Hou Q."/>
            <person name="Ye Y."/>
            <person name="Xu Y."/>
            <person name="Zhou H."/>
            <person name="Xiong C."/>
            <person name="Li S."/>
            <person name="Yu J."/>
            <person name="Hong S."/>
            <person name="Yu X."/>
            <person name="Zou P."/>
            <person name="Chen C."/>
            <person name="Chang X."/>
            <person name="Wang W."/>
            <person name="Lv Y."/>
            <person name="Sun Y."/>
            <person name="Ma L."/>
            <person name="Shen B."/>
            <person name="Zhu C."/>
        </authorList>
    </citation>
    <scope>NUCLEOTIDE SEQUENCE [LARGE SCALE GENOMIC DNA]</scope>
</reference>
<evidence type="ECO:0000313" key="1">
    <source>
        <dbReference type="EMBL" id="KFB40151.1"/>
    </source>
</evidence>
<sequence length="63" mass="7398">MAQCSTWASKHIRFKTYGKQHHLWERRKQQDVSALPRHPISDELLTDPIAENLRKWPAKGSAF</sequence>
<evidence type="ECO:0000313" key="2">
    <source>
        <dbReference type="EnsemblMetazoa" id="ASIC007688-PA"/>
    </source>
</evidence>
<accession>A0A084VQA7</accession>
<proteinExistence type="predicted"/>
<dbReference type="GO" id="GO:0016787">
    <property type="term" value="F:hydrolase activity"/>
    <property type="evidence" value="ECO:0007669"/>
    <property type="project" value="UniProtKB-KW"/>
</dbReference>